<accession>A0A413VCX6</accession>
<sequence>MKRTLIIYSLCLLLVHVAVRICAQENSIISHILREPVQELSAVNENNSLTTIEYYDSAGRLIQKLQKGISPDKGDLANYIVYNTVGQKSQEYLPFPFSGNNGAFVSHAKFESSGSAWSHDYCYEPVIGGQLREVSGLHLGGKNVTYKYRLSTSAIPELNAFEFRMQGPTTLEKRIAATGAYQVTWETDEDGHQTLLFVDNNERTVLKRQIGEDGYHDTYSVYDNYDRLCCVLPPAAVDGYTSFNNQSLSEGNYLDLYAYFYIYDDDNQCVEVKYPGADWIYTVYDGDHRPILIQDANRRVKGEWSFIKYDGLGRAVVEGTVKDSRSREELAALYRDVLIRENYRGASGSCMGYSDNVKLGQGGYTFICVRYYDTYDFTELTAEWPSVDISTSVSAKGLQTGVFESVLNLPDKGRYTVSRYDDKARLLTQSSKETLSGNSLSTNYNYNFQGAMIQSESHYDNRYSLKSNYTYDHAAREKSSTYALGYGATRHTSPLRTFNYDSYGRVIEKQLQGDKVAVMYNYQNDGTLYNIISTSRFNETLYYGNSMLPYQLSRCYNGNIADISISQDGRSYFYHFDYDEFNRLTSGMMYGMSGSRLKNDEFYSYDKMGNITSLYRLEEAGTVNGLDIHYRGNQLLKVTDDNKSFHGTYDFAIYPDLADSEQEYYYDGNGNETANLDKNIVAVRYNILNLPDTVQFGDGNRIVNYYLSSGIKLGSISRTYTTPLSVPLDKITNSTDPFVETKEWRNGEMHYKGDVAERIDIQDGYLQLCVNKTSGNLDSLKSYAYVCDHLGSVRQVCDAVTGNVVQSLEYYPSGLIFRSTNYDLQPDKYTGKELISMHGLNQYYSKARMQEFQIPHFTTRDPLCEKYYDLSPYGYCAGNPMRYVDYKGDSISLAGIQQLDQQLNTNYTQTLVNDLQLQTGLTITIAANGNMSYAKDTKGNPIVAVTTDTNGNVVQVGSVMARTLMTGAIDHKDWVSVAPGKSGVVPGTNSIGLNFKQINGFINGTVGMDNKTLGWGMTFMHELHHTQVGGGLHDTPGNPGPVVIQMNTIRSELNTLGGNYGQRLDYAATHIGAYNYIPFSKPAQSLLSVGLVPVNTYVKFK</sequence>
<reference evidence="2 3" key="1">
    <citation type="submission" date="2018-08" db="EMBL/GenBank/DDBJ databases">
        <title>A genome reference for cultivated species of the human gut microbiota.</title>
        <authorList>
            <person name="Zou Y."/>
            <person name="Xue W."/>
            <person name="Luo G."/>
        </authorList>
    </citation>
    <scope>NUCLEOTIDE SEQUENCE [LARGE SCALE GENOMIC DNA]</scope>
    <source>
        <strain evidence="2 3">AM40-30BH</strain>
    </source>
</reference>
<dbReference type="AlphaFoldDB" id="A0A413VCX6"/>
<evidence type="ECO:0000259" key="1">
    <source>
        <dbReference type="Pfam" id="PF20041"/>
    </source>
</evidence>
<dbReference type="InterPro" id="IPR045619">
    <property type="entry name" value="DUF6443"/>
</dbReference>
<dbReference type="EMBL" id="QSGO01000022">
    <property type="protein sequence ID" value="RHB31415.1"/>
    <property type="molecule type" value="Genomic_DNA"/>
</dbReference>
<evidence type="ECO:0000313" key="3">
    <source>
        <dbReference type="Proteomes" id="UP000284379"/>
    </source>
</evidence>
<dbReference type="Proteomes" id="UP000284379">
    <property type="component" value="Unassembled WGS sequence"/>
</dbReference>
<proteinExistence type="predicted"/>
<feature type="domain" description="DUF6443" evidence="1">
    <location>
        <begin position="36"/>
        <end position="109"/>
    </location>
</feature>
<name>A0A413VCX6_9BACE</name>
<organism evidence="2 3">
    <name type="scientific">Bacteroides nordii</name>
    <dbReference type="NCBI Taxonomy" id="291645"/>
    <lineage>
        <taxon>Bacteria</taxon>
        <taxon>Pseudomonadati</taxon>
        <taxon>Bacteroidota</taxon>
        <taxon>Bacteroidia</taxon>
        <taxon>Bacteroidales</taxon>
        <taxon>Bacteroidaceae</taxon>
        <taxon>Bacteroides</taxon>
    </lineage>
</organism>
<gene>
    <name evidence="2" type="ORF">DW888_17935</name>
</gene>
<protein>
    <recommendedName>
        <fullName evidence="1">DUF6443 domain-containing protein</fullName>
    </recommendedName>
</protein>
<dbReference type="Gene3D" id="2.180.10.10">
    <property type="entry name" value="RHS repeat-associated core"/>
    <property type="match status" value="1"/>
</dbReference>
<evidence type="ECO:0000313" key="2">
    <source>
        <dbReference type="EMBL" id="RHB31415.1"/>
    </source>
</evidence>
<dbReference type="Pfam" id="PF20041">
    <property type="entry name" value="DUF6443"/>
    <property type="match status" value="1"/>
</dbReference>
<dbReference type="RefSeq" id="WP_122202144.1">
    <property type="nucleotide sequence ID" value="NZ_CABJFV010000022.1"/>
</dbReference>
<comment type="caution">
    <text evidence="2">The sequence shown here is derived from an EMBL/GenBank/DDBJ whole genome shotgun (WGS) entry which is preliminary data.</text>
</comment>